<dbReference type="CDD" id="cd00051">
    <property type="entry name" value="EFh"/>
    <property type="match status" value="1"/>
</dbReference>
<dbReference type="OrthoDB" id="2020972at2759"/>
<dbReference type="FunFam" id="1.10.238.10:FF:000178">
    <property type="entry name" value="Calmodulin-2 A"/>
    <property type="match status" value="1"/>
</dbReference>
<keyword evidence="4" id="KW-0547">Nucleotide-binding</keyword>
<comment type="similarity">
    <text evidence="2">Belongs to the SNF2/RAD54 helicase family.</text>
</comment>
<dbReference type="Pfam" id="PF13499">
    <property type="entry name" value="EF-hand_7"/>
    <property type="match status" value="1"/>
</dbReference>
<keyword evidence="7" id="KW-0106">Calcium</keyword>
<keyword evidence="15" id="KW-1185">Reference proteome</keyword>
<dbReference type="SMART" id="SM00054">
    <property type="entry name" value="EFh"/>
    <property type="match status" value="2"/>
</dbReference>
<dbReference type="Gene3D" id="3.40.50.300">
    <property type="entry name" value="P-loop containing nucleotide triphosphate hydrolases"/>
    <property type="match status" value="1"/>
</dbReference>
<protein>
    <submittedName>
        <fullName evidence="14">Transcriptional regulator atrx-like protein</fullName>
    </submittedName>
</protein>
<reference evidence="15" key="1">
    <citation type="journal article" date="2015" name="PLoS Genet.">
        <title>Genome Sequence and Transcriptome Analyses of Chrysochromulina tobin: Metabolic Tools for Enhanced Algal Fitness in the Prominent Order Prymnesiales (Haptophyceae).</title>
        <authorList>
            <person name="Hovde B.T."/>
            <person name="Deodato C.R."/>
            <person name="Hunsperger H.M."/>
            <person name="Ryken S.A."/>
            <person name="Yost W."/>
            <person name="Jha R.K."/>
            <person name="Patterson J."/>
            <person name="Monnat R.J. Jr."/>
            <person name="Barlow S.B."/>
            <person name="Starkenburg S.R."/>
            <person name="Cattolico R.A."/>
        </authorList>
    </citation>
    <scope>NUCLEOTIDE SEQUENCE</scope>
    <source>
        <strain evidence="15">CCMP291</strain>
    </source>
</reference>
<evidence type="ECO:0000256" key="11">
    <source>
        <dbReference type="SAM" id="MobiDB-lite"/>
    </source>
</evidence>
<evidence type="ECO:0000256" key="8">
    <source>
        <dbReference type="ARBA" id="ARBA00022840"/>
    </source>
</evidence>
<dbReference type="InterPro" id="IPR002048">
    <property type="entry name" value="EF_hand_dom"/>
</dbReference>
<sequence length="710" mass="76964">MTGRLSFPRSGGRGCGRPRVSHANASSRPTSRESLPRQVAITLEILRQAVLADEKVLLFSQSLEVLSVLEEVLKLAPSPRRLLKEAHGSSTLADNGAAAAAEGGGGADRANAGWQRGLDYMRFDGTCDADERDVMIQHFNQPALKLRLFLISTRAGGQGLNLAAASRVIVFDASWNPSNDTQAVFRAYRYGQTKPVFVYRLIAEGFEQCLYRQQVVKLQLAGRVLDEQTHDSTFTKEELKDLWRPIPFTPPAPPSQHAHAISQLPREAWLSDVAQSCGTFLLAVDDHDKRLEGEEEQLNTVDQEDAENDLFKDLNLMPRDHAICEFCQHDHSNIQWSHLSMTCIKCKALCLLPPAAPLVKRMETAGHLHFTMHGEECGLQSNGVTLPKRSCIQDAGVYHVQWRGFDGETTPGPDDEWRNPKKCVKPSSIISKKNLSDQMRYQVRVRARLGACQCGRDIPSEDYGFLKCADPNLPGGCLWTPWSAPSAVATPVAPPVAPVAPEASAAPLRVPIGDRAIGTAHAEQGGKGRRRERMSGMASGVADEDPAKPEELKPFAAEEAPVLEAAPSIADVVAPPTEVVATEEEKPVAKPSTEVVAPEVIAPEVIAPEVVAPEEAFSVFDKDGSGTVSTSELGEMMSALGQNLSAEELDGMVKEVDADGSGEIDFNEFCACMLKAKEGGATAPKLAVVVEENGLLSGLKNFFGRLFNRG</sequence>
<feature type="region of interest" description="Disordered" evidence="11">
    <location>
        <begin position="1"/>
        <end position="34"/>
    </location>
</feature>
<dbReference type="SUPFAM" id="SSF52540">
    <property type="entry name" value="P-loop containing nucleoside triphosphate hydrolases"/>
    <property type="match status" value="1"/>
</dbReference>
<dbReference type="GO" id="GO:0004386">
    <property type="term" value="F:helicase activity"/>
    <property type="evidence" value="ECO:0007669"/>
    <property type="project" value="UniProtKB-KW"/>
</dbReference>
<dbReference type="GO" id="GO:0016887">
    <property type="term" value="F:ATP hydrolysis activity"/>
    <property type="evidence" value="ECO:0007669"/>
    <property type="project" value="InterPro"/>
</dbReference>
<accession>A0A0M0JWM9</accession>
<dbReference type="CDD" id="cd18793">
    <property type="entry name" value="SF2_C_SNF"/>
    <property type="match status" value="1"/>
</dbReference>
<dbReference type="InterPro" id="IPR011992">
    <property type="entry name" value="EF-hand-dom_pair"/>
</dbReference>
<evidence type="ECO:0000259" key="13">
    <source>
        <dbReference type="PROSITE" id="PS51194"/>
    </source>
</evidence>
<feature type="non-terminal residue" evidence="14">
    <location>
        <position position="710"/>
    </location>
</feature>
<dbReference type="InterPro" id="IPR044574">
    <property type="entry name" value="ARIP4-like"/>
</dbReference>
<evidence type="ECO:0000313" key="15">
    <source>
        <dbReference type="Proteomes" id="UP000037460"/>
    </source>
</evidence>
<evidence type="ECO:0000259" key="12">
    <source>
        <dbReference type="PROSITE" id="PS50222"/>
    </source>
</evidence>
<dbReference type="InterPro" id="IPR049730">
    <property type="entry name" value="SNF2/RAD54-like_C"/>
</dbReference>
<evidence type="ECO:0000256" key="3">
    <source>
        <dbReference type="ARBA" id="ARBA00022737"/>
    </source>
</evidence>
<dbReference type="GO" id="GO:0005524">
    <property type="term" value="F:ATP binding"/>
    <property type="evidence" value="ECO:0007669"/>
    <property type="project" value="UniProtKB-KW"/>
</dbReference>
<keyword evidence="3" id="KW-0677">Repeat</keyword>
<dbReference type="PROSITE" id="PS50222">
    <property type="entry name" value="EF_HAND_2"/>
    <property type="match status" value="2"/>
</dbReference>
<dbReference type="Pfam" id="PF00271">
    <property type="entry name" value="Helicase_C"/>
    <property type="match status" value="1"/>
</dbReference>
<evidence type="ECO:0000256" key="1">
    <source>
        <dbReference type="ARBA" id="ARBA00004123"/>
    </source>
</evidence>
<keyword evidence="10" id="KW-0539">Nucleus</keyword>
<dbReference type="GO" id="GO:0003677">
    <property type="term" value="F:DNA binding"/>
    <property type="evidence" value="ECO:0007669"/>
    <property type="project" value="UniProtKB-KW"/>
</dbReference>
<dbReference type="SUPFAM" id="SSF47473">
    <property type="entry name" value="EF-hand"/>
    <property type="match status" value="1"/>
</dbReference>
<evidence type="ECO:0000256" key="6">
    <source>
        <dbReference type="ARBA" id="ARBA00022806"/>
    </source>
</evidence>
<gene>
    <name evidence="14" type="ORF">Ctob_006471</name>
</gene>
<proteinExistence type="inferred from homology"/>
<dbReference type="InterPro" id="IPR001650">
    <property type="entry name" value="Helicase_C-like"/>
</dbReference>
<dbReference type="EMBL" id="JWZX01002093">
    <property type="protein sequence ID" value="KOO31066.1"/>
    <property type="molecule type" value="Genomic_DNA"/>
</dbReference>
<keyword evidence="8" id="KW-0067">ATP-binding</keyword>
<dbReference type="PROSITE" id="PS00018">
    <property type="entry name" value="EF_HAND_1"/>
    <property type="match status" value="2"/>
</dbReference>
<comment type="caution">
    <text evidence="14">The sequence shown here is derived from an EMBL/GenBank/DDBJ whole genome shotgun (WGS) entry which is preliminary data.</text>
</comment>
<evidence type="ECO:0000313" key="14">
    <source>
        <dbReference type="EMBL" id="KOO31066.1"/>
    </source>
</evidence>
<evidence type="ECO:0000256" key="7">
    <source>
        <dbReference type="ARBA" id="ARBA00022837"/>
    </source>
</evidence>
<dbReference type="PANTHER" id="PTHR45797:SF1">
    <property type="entry name" value="HELICASE ARIP4"/>
    <property type="match status" value="1"/>
</dbReference>
<keyword evidence="9" id="KW-0238">DNA-binding</keyword>
<organism evidence="14 15">
    <name type="scientific">Chrysochromulina tobinii</name>
    <dbReference type="NCBI Taxonomy" id="1460289"/>
    <lineage>
        <taxon>Eukaryota</taxon>
        <taxon>Haptista</taxon>
        <taxon>Haptophyta</taxon>
        <taxon>Prymnesiophyceae</taxon>
        <taxon>Prymnesiales</taxon>
        <taxon>Chrysochromulinaceae</taxon>
        <taxon>Chrysochromulina</taxon>
    </lineage>
</organism>
<comment type="subcellular location">
    <subcellularLocation>
        <location evidence="1">Nucleus</location>
    </subcellularLocation>
</comment>
<dbReference type="PANTHER" id="PTHR45797">
    <property type="entry name" value="RAD54-LIKE"/>
    <property type="match status" value="1"/>
</dbReference>
<keyword evidence="5" id="KW-0378">Hydrolase</keyword>
<dbReference type="Gene3D" id="1.10.238.10">
    <property type="entry name" value="EF-hand"/>
    <property type="match status" value="1"/>
</dbReference>
<feature type="region of interest" description="Disordered" evidence="11">
    <location>
        <begin position="519"/>
        <end position="548"/>
    </location>
</feature>
<dbReference type="GO" id="GO:0005509">
    <property type="term" value="F:calcium ion binding"/>
    <property type="evidence" value="ECO:0007669"/>
    <property type="project" value="InterPro"/>
</dbReference>
<keyword evidence="6" id="KW-0347">Helicase</keyword>
<dbReference type="SMART" id="SM00490">
    <property type="entry name" value="HELICc"/>
    <property type="match status" value="1"/>
</dbReference>
<feature type="domain" description="EF-hand" evidence="12">
    <location>
        <begin position="614"/>
        <end position="643"/>
    </location>
</feature>
<evidence type="ECO:0000256" key="4">
    <source>
        <dbReference type="ARBA" id="ARBA00022741"/>
    </source>
</evidence>
<dbReference type="InterPro" id="IPR027417">
    <property type="entry name" value="P-loop_NTPase"/>
</dbReference>
<feature type="domain" description="EF-hand" evidence="12">
    <location>
        <begin position="644"/>
        <end position="679"/>
    </location>
</feature>
<feature type="domain" description="Helicase C-terminal" evidence="13">
    <location>
        <begin position="45"/>
        <end position="240"/>
    </location>
</feature>
<evidence type="ECO:0000256" key="9">
    <source>
        <dbReference type="ARBA" id="ARBA00023125"/>
    </source>
</evidence>
<dbReference type="AlphaFoldDB" id="A0A0M0JWM9"/>
<evidence type="ECO:0000256" key="10">
    <source>
        <dbReference type="ARBA" id="ARBA00023242"/>
    </source>
</evidence>
<evidence type="ECO:0000256" key="5">
    <source>
        <dbReference type="ARBA" id="ARBA00022801"/>
    </source>
</evidence>
<name>A0A0M0JWM9_9EUKA</name>
<dbReference type="InterPro" id="IPR018247">
    <property type="entry name" value="EF_Hand_1_Ca_BS"/>
</dbReference>
<dbReference type="PROSITE" id="PS51194">
    <property type="entry name" value="HELICASE_CTER"/>
    <property type="match status" value="1"/>
</dbReference>
<dbReference type="Proteomes" id="UP000037460">
    <property type="component" value="Unassembled WGS sequence"/>
</dbReference>
<evidence type="ECO:0000256" key="2">
    <source>
        <dbReference type="ARBA" id="ARBA00007025"/>
    </source>
</evidence>
<dbReference type="GO" id="GO:0005634">
    <property type="term" value="C:nucleus"/>
    <property type="evidence" value="ECO:0007669"/>
    <property type="project" value="UniProtKB-SubCell"/>
</dbReference>